<dbReference type="KEGG" id="abw:BL01_19065"/>
<keyword evidence="1" id="KW-1133">Transmembrane helix</keyword>
<dbReference type="EMBL" id="JACSVK010000023">
    <property type="protein sequence ID" value="MBD0220366.1"/>
    <property type="molecule type" value="Genomic_DNA"/>
</dbReference>
<evidence type="ECO:0000313" key="3">
    <source>
        <dbReference type="EMBL" id="MDR8259656.1"/>
    </source>
</evidence>
<evidence type="ECO:0000313" key="4">
    <source>
        <dbReference type="EMBL" id="MDR8431032.1"/>
    </source>
</evidence>
<proteinExistence type="predicted"/>
<dbReference type="AlphaFoldDB" id="A0A219C731"/>
<protein>
    <submittedName>
        <fullName evidence="2">Uncharacterized protein</fullName>
    </submittedName>
</protein>
<dbReference type="EMBL" id="VMAF01000008">
    <property type="protein sequence ID" value="MDR8431032.1"/>
    <property type="molecule type" value="Genomic_DNA"/>
</dbReference>
<evidence type="ECO:0000313" key="7">
    <source>
        <dbReference type="Proteomes" id="UP000237823"/>
    </source>
</evidence>
<feature type="transmembrane region" description="Helical" evidence="1">
    <location>
        <begin position="54"/>
        <end position="73"/>
    </location>
</feature>
<evidence type="ECO:0000313" key="8">
    <source>
        <dbReference type="Proteomes" id="UP000516419"/>
    </source>
</evidence>
<dbReference type="Proteomes" id="UP000237823">
    <property type="component" value="Unassembled WGS sequence"/>
</dbReference>
<gene>
    <name evidence="5" type="ORF">B9W25_18895</name>
    <name evidence="4" type="ORF">FPK63_08005</name>
    <name evidence="3" type="ORF">FPK87_04070</name>
    <name evidence="6" type="ORF">FQZ18_15645</name>
    <name evidence="2" type="ORF">IAG11_10725</name>
</gene>
<dbReference type="RefSeq" id="WP_001083481.1">
    <property type="nucleotide sequence ID" value="NZ_AP025531.1"/>
</dbReference>
<feature type="transmembrane region" description="Helical" evidence="1">
    <location>
        <begin position="93"/>
        <end position="116"/>
    </location>
</feature>
<reference evidence="2" key="3">
    <citation type="submission" date="2020-08" db="EMBL/GenBank/DDBJ databases">
        <title>Diversity of carbapenem-resistant Acinetobacter baumannii and bacteriophage-mediated spread of the Oxa23 carbapenemase.</title>
        <authorList>
            <person name="Abouelfetouh A."/>
            <person name="Mattock J."/>
            <person name="Turner D."/>
            <person name="Li E."/>
            <person name="Evans B.A."/>
        </authorList>
    </citation>
    <scope>NUCLEOTIDE SEQUENCE</scope>
    <source>
        <strain evidence="2">A86</strain>
    </source>
</reference>
<feature type="transmembrane region" description="Helical" evidence="1">
    <location>
        <begin position="12"/>
        <end position="34"/>
    </location>
</feature>
<dbReference type="EMBL" id="VMBB01000004">
    <property type="protein sequence ID" value="MDR8259656.1"/>
    <property type="molecule type" value="Genomic_DNA"/>
</dbReference>
<evidence type="ECO:0000313" key="5">
    <source>
        <dbReference type="EMBL" id="PRN28551.1"/>
    </source>
</evidence>
<dbReference type="EMBL" id="NEPB01000078">
    <property type="protein sequence ID" value="PRN28551.1"/>
    <property type="molecule type" value="Genomic_DNA"/>
</dbReference>
<organism evidence="2 9">
    <name type="scientific">Acinetobacter baumannii</name>
    <dbReference type="NCBI Taxonomy" id="470"/>
    <lineage>
        <taxon>Bacteria</taxon>
        <taxon>Pseudomonadati</taxon>
        <taxon>Pseudomonadota</taxon>
        <taxon>Gammaproteobacteria</taxon>
        <taxon>Moraxellales</taxon>
        <taxon>Moraxellaceae</taxon>
        <taxon>Acinetobacter</taxon>
        <taxon>Acinetobacter calcoaceticus/baumannii complex</taxon>
    </lineage>
</organism>
<reference evidence="3" key="2">
    <citation type="submission" date="2019-07" db="EMBL/GenBank/DDBJ databases">
        <title>Biological characteristics of mucoid Acinetobacter baumannii from a general hospital in China.</title>
        <authorList>
            <person name="Hua X."/>
            <person name="Yu Y."/>
        </authorList>
    </citation>
    <scope>NUCLEOTIDE SEQUENCE</scope>
    <source>
        <strain evidence="3">N41</strain>
        <strain evidence="4">N8</strain>
    </source>
</reference>
<reference evidence="5 7" key="1">
    <citation type="submission" date="2017-04" db="EMBL/GenBank/DDBJ databases">
        <title>Comparison of Acinetobacter baumannii whole genome sequences from two major hospitals in Kuwait.</title>
        <authorList>
            <person name="Nasser K."/>
            <person name="Habibi N."/>
            <person name="Khan M.W."/>
            <person name="Purohit P."/>
            <person name="Al-Obaid I."/>
            <person name="Dhar R."/>
            <person name="Al-Fouzan W."/>
            <person name="Mustafa A.S."/>
        </authorList>
    </citation>
    <scope>NUCLEOTIDE SEQUENCE [LARGE SCALE GENOMIC DNA]</scope>
    <source>
        <strain evidence="5 7">KUFAR57</strain>
    </source>
</reference>
<evidence type="ECO:0000256" key="1">
    <source>
        <dbReference type="SAM" id="Phobius"/>
    </source>
</evidence>
<name>A0A219C731_ACIBA</name>
<evidence type="ECO:0000313" key="6">
    <source>
        <dbReference type="EMBL" id="QNV21160.1"/>
    </source>
</evidence>
<dbReference type="Proteomes" id="UP000634608">
    <property type="component" value="Unassembled WGS sequence"/>
</dbReference>
<sequence length="119" mass="13699">MNSDKLGLKKEFLNLYLHAVLAHFTAIVVFILGSKHIVNSYDKLPDFIPLISSYYFNIIMLLMGVFFFFYMLFEVYLKRMIQILNAAKFSAPFYIFSIFGFIGLGVFPFFGAFSSISSL</sequence>
<keyword evidence="1" id="KW-0812">Transmembrane</keyword>
<keyword evidence="1" id="KW-0472">Membrane</keyword>
<evidence type="ECO:0000313" key="2">
    <source>
        <dbReference type="EMBL" id="MBD0220366.1"/>
    </source>
</evidence>
<evidence type="ECO:0000313" key="9">
    <source>
        <dbReference type="Proteomes" id="UP000634608"/>
    </source>
</evidence>
<accession>A0A219C731</accession>
<reference evidence="6 8" key="4">
    <citation type="submission" date="2020-09" db="EMBL/GenBank/DDBJ databases">
        <title>Carbapenem-Resistant Acinetobacter baumannii devoid of typical resistance factors.</title>
        <authorList>
            <person name="Hoffmann M."/>
            <person name="Luo Y."/>
            <person name="Strain E."/>
            <person name="Rand H."/>
            <person name="Javkar K.G."/>
        </authorList>
    </citation>
    <scope>NUCLEOTIDE SEQUENCE [LARGE SCALE GENOMIC DNA]</scope>
    <source>
        <strain evidence="6 8">CFSAN093705</strain>
    </source>
</reference>
<dbReference type="EMBL" id="CP061525">
    <property type="protein sequence ID" value="QNV21160.1"/>
    <property type="molecule type" value="Genomic_DNA"/>
</dbReference>
<dbReference type="Proteomes" id="UP000516419">
    <property type="component" value="Chromosome"/>
</dbReference>